<keyword evidence="3" id="KW-0698">rRNA processing</keyword>
<dbReference type="GO" id="GO:0005730">
    <property type="term" value="C:nucleolus"/>
    <property type="evidence" value="ECO:0007669"/>
    <property type="project" value="UniProtKB-SubCell"/>
</dbReference>
<evidence type="ECO:0000256" key="7">
    <source>
        <dbReference type="ARBA" id="ARBA00043878"/>
    </source>
</evidence>
<feature type="region of interest" description="Disordered" evidence="9">
    <location>
        <begin position="152"/>
        <end position="335"/>
    </location>
</feature>
<feature type="coiled-coil region" evidence="8">
    <location>
        <begin position="91"/>
        <end position="118"/>
    </location>
</feature>
<evidence type="ECO:0000256" key="3">
    <source>
        <dbReference type="ARBA" id="ARBA00022552"/>
    </source>
</evidence>
<organism evidence="11 12">
    <name type="scientific">Setomelanomma holmii</name>
    <dbReference type="NCBI Taxonomy" id="210430"/>
    <lineage>
        <taxon>Eukaryota</taxon>
        <taxon>Fungi</taxon>
        <taxon>Dikarya</taxon>
        <taxon>Ascomycota</taxon>
        <taxon>Pezizomycotina</taxon>
        <taxon>Dothideomycetes</taxon>
        <taxon>Pleosporomycetidae</taxon>
        <taxon>Pleosporales</taxon>
        <taxon>Pleosporineae</taxon>
        <taxon>Phaeosphaeriaceae</taxon>
        <taxon>Setomelanomma</taxon>
    </lineage>
</organism>
<evidence type="ECO:0000256" key="5">
    <source>
        <dbReference type="ARBA" id="ARBA00038007"/>
    </source>
</evidence>
<evidence type="ECO:0000256" key="1">
    <source>
        <dbReference type="ARBA" id="ARBA00004604"/>
    </source>
</evidence>
<dbReference type="PANTHER" id="PTHR23149">
    <property type="entry name" value="G PATCH DOMAIN CONTAINING PROTEIN"/>
    <property type="match status" value="1"/>
</dbReference>
<evidence type="ECO:0000259" key="10">
    <source>
        <dbReference type="PROSITE" id="PS50174"/>
    </source>
</evidence>
<dbReference type="OrthoDB" id="29523at2759"/>
<feature type="region of interest" description="Disordered" evidence="9">
    <location>
        <begin position="1"/>
        <end position="24"/>
    </location>
</feature>
<dbReference type="PANTHER" id="PTHR23149:SF31">
    <property type="entry name" value="PROTEIN PXR1"/>
    <property type="match status" value="1"/>
</dbReference>
<evidence type="ECO:0000256" key="6">
    <source>
        <dbReference type="ARBA" id="ARBA00041961"/>
    </source>
</evidence>
<comment type="similarity">
    <text evidence="5">Belongs to the PINX1 family.</text>
</comment>
<dbReference type="EMBL" id="ML978178">
    <property type="protein sequence ID" value="KAF2031785.1"/>
    <property type="molecule type" value="Genomic_DNA"/>
</dbReference>
<comment type="function">
    <text evidence="7">Involved in rRNA-processing at A0, A1 and A2 sites and negatively regulates telomerase.</text>
</comment>
<dbReference type="GO" id="GO:0006364">
    <property type="term" value="P:rRNA processing"/>
    <property type="evidence" value="ECO:0007669"/>
    <property type="project" value="UniProtKB-KW"/>
</dbReference>
<comment type="subcellular location">
    <subcellularLocation>
        <location evidence="1">Nucleus</location>
        <location evidence="1">Nucleolus</location>
    </subcellularLocation>
</comment>
<keyword evidence="4" id="KW-0539">Nucleus</keyword>
<evidence type="ECO:0000313" key="11">
    <source>
        <dbReference type="EMBL" id="KAF2031785.1"/>
    </source>
</evidence>
<feature type="compositionally biased region" description="Low complexity" evidence="9">
    <location>
        <begin position="316"/>
        <end position="335"/>
    </location>
</feature>
<dbReference type="PROSITE" id="PS50174">
    <property type="entry name" value="G_PATCH"/>
    <property type="match status" value="1"/>
</dbReference>
<evidence type="ECO:0000256" key="4">
    <source>
        <dbReference type="ARBA" id="ARBA00023242"/>
    </source>
</evidence>
<keyword evidence="12" id="KW-1185">Reference proteome</keyword>
<feature type="compositionally biased region" description="Basic and acidic residues" evidence="9">
    <location>
        <begin position="186"/>
        <end position="195"/>
    </location>
</feature>
<name>A0A9P4LP18_9PLEO</name>
<dbReference type="AlphaFoldDB" id="A0A9P4LP18"/>
<keyword evidence="8" id="KW-0175">Coiled coil</keyword>
<gene>
    <name evidence="11" type="ORF">EK21DRAFT_110677</name>
</gene>
<evidence type="ECO:0000313" key="12">
    <source>
        <dbReference type="Proteomes" id="UP000799777"/>
    </source>
</evidence>
<feature type="compositionally biased region" description="Basic and acidic residues" evidence="9">
    <location>
        <begin position="152"/>
        <end position="161"/>
    </location>
</feature>
<feature type="compositionally biased region" description="Basic and acidic residues" evidence="9">
    <location>
        <begin position="202"/>
        <end position="219"/>
    </location>
</feature>
<evidence type="ECO:0000256" key="9">
    <source>
        <dbReference type="SAM" id="MobiDB-lite"/>
    </source>
</evidence>
<dbReference type="InterPro" id="IPR050656">
    <property type="entry name" value="PINX1"/>
</dbReference>
<evidence type="ECO:0000256" key="2">
    <source>
        <dbReference type="ARBA" id="ARBA00022517"/>
    </source>
</evidence>
<sequence length="375" mass="41449">MGLAAPKNRSKISNDPQNTTWANNTSRFGHRILTSQGWAPGASLGASDAAHAAHYTAASQSHIRVLLKDDNLGLGAKRGSERAENFGLAGLQSILGRLNGKEEEVKKEEERQEEIAKRAFVYRKYGMMNFVSGGFLVGDKIKSRDEVKKEPEIKVEIKSEPISDDASEDKKSKKRKRQDREDLEVIEEKSEEQLRLKRKKKSMDLRDQVKKDIAEEAKAKKVKKSKKEKDGKKSKKDKKSASSDPEPMTDDTSSPMSDPEPITTDKSRRKAEKKARKEERKLKKALKRAAKEAAKSKAAASDDSTSESEEDSTPIASTPASVPATGTSTPTASTAGFIFGARGMHAVRQKYIRQKKAASMDAQALKEIFMIKTPS</sequence>
<protein>
    <recommendedName>
        <fullName evidence="6">PinX1-related protein 1</fullName>
    </recommendedName>
</protein>
<dbReference type="Proteomes" id="UP000799777">
    <property type="component" value="Unassembled WGS sequence"/>
</dbReference>
<accession>A0A9P4LP18</accession>
<reference evidence="11" key="1">
    <citation type="journal article" date="2020" name="Stud. Mycol.">
        <title>101 Dothideomycetes genomes: a test case for predicting lifestyles and emergence of pathogens.</title>
        <authorList>
            <person name="Haridas S."/>
            <person name="Albert R."/>
            <person name="Binder M."/>
            <person name="Bloem J."/>
            <person name="Labutti K."/>
            <person name="Salamov A."/>
            <person name="Andreopoulos B."/>
            <person name="Baker S."/>
            <person name="Barry K."/>
            <person name="Bills G."/>
            <person name="Bluhm B."/>
            <person name="Cannon C."/>
            <person name="Castanera R."/>
            <person name="Culley D."/>
            <person name="Daum C."/>
            <person name="Ezra D."/>
            <person name="Gonzalez J."/>
            <person name="Henrissat B."/>
            <person name="Kuo A."/>
            <person name="Liang C."/>
            <person name="Lipzen A."/>
            <person name="Lutzoni F."/>
            <person name="Magnuson J."/>
            <person name="Mondo S."/>
            <person name="Nolan M."/>
            <person name="Ohm R."/>
            <person name="Pangilinan J."/>
            <person name="Park H.-J."/>
            <person name="Ramirez L."/>
            <person name="Alfaro M."/>
            <person name="Sun H."/>
            <person name="Tritt A."/>
            <person name="Yoshinaga Y."/>
            <person name="Zwiers L.-H."/>
            <person name="Turgeon B."/>
            <person name="Goodwin S."/>
            <person name="Spatafora J."/>
            <person name="Crous P."/>
            <person name="Grigoriev I."/>
        </authorList>
    </citation>
    <scope>NUCLEOTIDE SEQUENCE</scope>
    <source>
        <strain evidence="11">CBS 110217</strain>
    </source>
</reference>
<comment type="caution">
    <text evidence="11">The sequence shown here is derived from an EMBL/GenBank/DDBJ whole genome shotgun (WGS) entry which is preliminary data.</text>
</comment>
<proteinExistence type="inferred from homology"/>
<feature type="compositionally biased region" description="Basic residues" evidence="9">
    <location>
        <begin position="220"/>
        <end position="238"/>
    </location>
</feature>
<dbReference type="InterPro" id="IPR000467">
    <property type="entry name" value="G_patch_dom"/>
</dbReference>
<dbReference type="GO" id="GO:0003676">
    <property type="term" value="F:nucleic acid binding"/>
    <property type="evidence" value="ECO:0007669"/>
    <property type="project" value="InterPro"/>
</dbReference>
<feature type="domain" description="G-patch" evidence="10">
    <location>
        <begin position="25"/>
        <end position="79"/>
    </location>
</feature>
<evidence type="ECO:0000256" key="8">
    <source>
        <dbReference type="SAM" id="Coils"/>
    </source>
</evidence>
<keyword evidence="2" id="KW-0690">Ribosome biogenesis</keyword>
<feature type="compositionally biased region" description="Polar residues" evidence="9">
    <location>
        <begin position="11"/>
        <end position="24"/>
    </location>
</feature>